<dbReference type="Gene3D" id="3.20.20.70">
    <property type="entry name" value="Aldolase class I"/>
    <property type="match status" value="1"/>
</dbReference>
<dbReference type="InterPro" id="IPR013798">
    <property type="entry name" value="Indole-3-glycerol_P_synth_dom"/>
</dbReference>
<evidence type="ECO:0000256" key="2">
    <source>
        <dbReference type="ARBA" id="ARBA00004696"/>
    </source>
</evidence>
<evidence type="ECO:0000256" key="8">
    <source>
        <dbReference type="HAMAP-Rule" id="MF_00134"/>
    </source>
</evidence>
<dbReference type="GeneID" id="36835726"/>
<gene>
    <name evidence="8" type="primary">trpC</name>
    <name evidence="10" type="ORF">DFR87_10250</name>
</gene>
<evidence type="ECO:0000256" key="6">
    <source>
        <dbReference type="ARBA" id="ARBA00023141"/>
    </source>
</evidence>
<comment type="catalytic activity">
    <reaction evidence="1 8">
        <text>1-(2-carboxyphenylamino)-1-deoxy-D-ribulose 5-phosphate + H(+) = (1S,2R)-1-C-(indol-3-yl)glycerol 3-phosphate + CO2 + H2O</text>
        <dbReference type="Rhea" id="RHEA:23476"/>
        <dbReference type="ChEBI" id="CHEBI:15377"/>
        <dbReference type="ChEBI" id="CHEBI:15378"/>
        <dbReference type="ChEBI" id="CHEBI:16526"/>
        <dbReference type="ChEBI" id="CHEBI:58613"/>
        <dbReference type="ChEBI" id="CHEBI:58866"/>
        <dbReference type="EC" id="4.1.1.48"/>
    </reaction>
</comment>
<dbReference type="NCBIfam" id="NF001374">
    <property type="entry name" value="PRK00278.2-1"/>
    <property type="match status" value="1"/>
</dbReference>
<sequence>MPRYLEGWIKQVVENALRRAYVSRSREKPVLQVVPRIMELKKKGFNPVIAEYKRRSPSGFNEERDHITYAKQMELGSAVAISVITEDTVFNGSYKYLEDISRAVRVPVLMKDFVVTENQVDAAYDLGADFVLLIVRILTERELSGLIDYIRSFGMEALVEVHDREDLDIALRAGATLVGVNSRDLFSLKVEKESATKLLEEIPAGRVKVAESGIESIEEIKLLKERGADAFLIGSALMRNPDKIKEFVEG</sequence>
<name>A0A2U9IV97_9CREN</name>
<dbReference type="Proteomes" id="UP000247586">
    <property type="component" value="Chromosome"/>
</dbReference>
<keyword evidence="7 8" id="KW-0456">Lyase</keyword>
<dbReference type="KEGG" id="mhk:DFR87_10250"/>
<protein>
    <recommendedName>
        <fullName evidence="8">Indole-3-glycerol phosphate synthase</fullName>
        <shortName evidence="8">IGPS</shortName>
        <ecNumber evidence="8">4.1.1.48</ecNumber>
    </recommendedName>
</protein>
<keyword evidence="4 8" id="KW-0210">Decarboxylase</keyword>
<evidence type="ECO:0000256" key="1">
    <source>
        <dbReference type="ARBA" id="ARBA00001633"/>
    </source>
</evidence>
<dbReference type="GO" id="GO:0004640">
    <property type="term" value="F:phosphoribosylanthranilate isomerase activity"/>
    <property type="evidence" value="ECO:0007669"/>
    <property type="project" value="TreeGrafter"/>
</dbReference>
<dbReference type="HAMAP" id="MF_00134_A">
    <property type="entry name" value="IGPS_A"/>
    <property type="match status" value="1"/>
</dbReference>
<dbReference type="RefSeq" id="WP_110369476.1">
    <property type="nucleotide sequence ID" value="NZ_CP029287.2"/>
</dbReference>
<dbReference type="GO" id="GO:0004425">
    <property type="term" value="F:indole-3-glycerol-phosphate synthase activity"/>
    <property type="evidence" value="ECO:0007669"/>
    <property type="project" value="UniProtKB-UniRule"/>
</dbReference>
<keyword evidence="3 8" id="KW-0028">Amino-acid biosynthesis</keyword>
<keyword evidence="6 8" id="KW-0057">Aromatic amino acid biosynthesis</keyword>
<proteinExistence type="inferred from homology"/>
<dbReference type="InterPro" id="IPR045186">
    <property type="entry name" value="Indole-3-glycerol_P_synth"/>
</dbReference>
<organism evidence="10 11">
    <name type="scientific">Metallosphaera hakonensis JCM 8857 = DSM 7519</name>
    <dbReference type="NCBI Taxonomy" id="1293036"/>
    <lineage>
        <taxon>Archaea</taxon>
        <taxon>Thermoproteota</taxon>
        <taxon>Thermoprotei</taxon>
        <taxon>Sulfolobales</taxon>
        <taxon>Sulfolobaceae</taxon>
        <taxon>Metallosphaera</taxon>
    </lineage>
</organism>
<evidence type="ECO:0000256" key="5">
    <source>
        <dbReference type="ARBA" id="ARBA00022822"/>
    </source>
</evidence>
<keyword evidence="5 8" id="KW-0822">Tryptophan biosynthesis</keyword>
<comment type="similarity">
    <text evidence="8">Belongs to the TrpC family.</text>
</comment>
<dbReference type="InterPro" id="IPR013785">
    <property type="entry name" value="Aldolase_TIM"/>
</dbReference>
<dbReference type="AlphaFoldDB" id="A0A2U9IV97"/>
<dbReference type="EMBL" id="CP029287">
    <property type="protein sequence ID" value="AWS00002.1"/>
    <property type="molecule type" value="Genomic_DNA"/>
</dbReference>
<accession>A0A2U9IV97</accession>
<evidence type="ECO:0000313" key="10">
    <source>
        <dbReference type="EMBL" id="AWS00002.1"/>
    </source>
</evidence>
<evidence type="ECO:0000256" key="3">
    <source>
        <dbReference type="ARBA" id="ARBA00022605"/>
    </source>
</evidence>
<dbReference type="InterPro" id="IPR011060">
    <property type="entry name" value="RibuloseP-bd_barrel"/>
</dbReference>
<dbReference type="CDD" id="cd00331">
    <property type="entry name" value="IGPS"/>
    <property type="match status" value="1"/>
</dbReference>
<dbReference type="EC" id="4.1.1.48" evidence="8"/>
<dbReference type="PANTHER" id="PTHR22854:SF2">
    <property type="entry name" value="INDOLE-3-GLYCEROL-PHOSPHATE SYNTHASE"/>
    <property type="match status" value="1"/>
</dbReference>
<evidence type="ECO:0000313" key="11">
    <source>
        <dbReference type="Proteomes" id="UP000247586"/>
    </source>
</evidence>
<dbReference type="OrthoDB" id="15223at2157"/>
<dbReference type="GO" id="GO:0000162">
    <property type="term" value="P:L-tryptophan biosynthetic process"/>
    <property type="evidence" value="ECO:0007669"/>
    <property type="project" value="UniProtKB-UniRule"/>
</dbReference>
<dbReference type="SUPFAM" id="SSF51366">
    <property type="entry name" value="Ribulose-phoshate binding barrel"/>
    <property type="match status" value="1"/>
</dbReference>
<comment type="pathway">
    <text evidence="2 8">Amino-acid biosynthesis; L-tryptophan biosynthesis; L-tryptophan from chorismate: step 4/5.</text>
</comment>
<dbReference type="STRING" id="1293036.GCA_001315825_00556"/>
<evidence type="ECO:0000256" key="7">
    <source>
        <dbReference type="ARBA" id="ARBA00023239"/>
    </source>
</evidence>
<dbReference type="PANTHER" id="PTHR22854">
    <property type="entry name" value="TRYPTOPHAN BIOSYNTHESIS PROTEIN"/>
    <property type="match status" value="1"/>
</dbReference>
<feature type="domain" description="Indole-3-glycerol phosphate synthase" evidence="9">
    <location>
        <begin position="8"/>
        <end position="244"/>
    </location>
</feature>
<evidence type="ECO:0000256" key="4">
    <source>
        <dbReference type="ARBA" id="ARBA00022793"/>
    </source>
</evidence>
<evidence type="ECO:0000259" key="9">
    <source>
        <dbReference type="Pfam" id="PF00218"/>
    </source>
</evidence>
<reference evidence="10" key="1">
    <citation type="submission" date="2018-05" db="EMBL/GenBank/DDBJ databases">
        <title>Complete Genome Sequences of Extremely Thermoacidophilic, Metal-Mobilizing Type-Strain Members of the Archaeal Family Sulfolobaceae: Acidianus brierleyi DSM-1651T, Acidianus sulfidivorans DSM-18786T, Metallosphaera hakonensis DSM-7519T, and Metallosphaera prunae DSM-10039T.</title>
        <authorList>
            <person name="Counts J.A."/>
            <person name="Kelly R.M."/>
        </authorList>
    </citation>
    <scope>NUCLEOTIDE SEQUENCE [LARGE SCALE GENOMIC DNA]</scope>
    <source>
        <strain evidence="10">HO1-1</strain>
    </source>
</reference>
<dbReference type="UniPathway" id="UPA00035">
    <property type="reaction ID" value="UER00043"/>
</dbReference>
<dbReference type="Pfam" id="PF00218">
    <property type="entry name" value="IGPS"/>
    <property type="match status" value="1"/>
</dbReference>
<keyword evidence="11" id="KW-1185">Reference proteome</keyword>